<reference evidence="2" key="1">
    <citation type="submission" date="2020-11" db="EMBL/GenBank/DDBJ databases">
        <authorList>
            <person name="Whiteford S."/>
        </authorList>
    </citation>
    <scope>NUCLEOTIDE SEQUENCE</scope>
</reference>
<keyword evidence="3" id="KW-1185">Reference proteome</keyword>
<feature type="compositionally biased region" description="Pro residues" evidence="1">
    <location>
        <begin position="82"/>
        <end position="93"/>
    </location>
</feature>
<dbReference type="AlphaFoldDB" id="A0A8S4E6Y0"/>
<dbReference type="Proteomes" id="UP000653454">
    <property type="component" value="Unassembled WGS sequence"/>
</dbReference>
<sequence length="93" mass="9589">MPKERSLLTGSSGMMEGGGVRASHSSESVLDAPDSPPPKPARPNSIVLMPKERSLLTGSSGMMEGGGVRASHSSESVLDAPDSPPPKPARPNR</sequence>
<feature type="region of interest" description="Disordered" evidence="1">
    <location>
        <begin position="1"/>
        <end position="93"/>
    </location>
</feature>
<evidence type="ECO:0000313" key="2">
    <source>
        <dbReference type="EMBL" id="CAG9110838.1"/>
    </source>
</evidence>
<dbReference type="EMBL" id="CAJHNJ030000012">
    <property type="protein sequence ID" value="CAG9110838.1"/>
    <property type="molecule type" value="Genomic_DNA"/>
</dbReference>
<gene>
    <name evidence="2" type="ORF">PLXY2_LOCUS4436</name>
</gene>
<evidence type="ECO:0000313" key="3">
    <source>
        <dbReference type="Proteomes" id="UP000653454"/>
    </source>
</evidence>
<protein>
    <submittedName>
        <fullName evidence="2">(diamondback moth) hypothetical protein</fullName>
    </submittedName>
</protein>
<evidence type="ECO:0000256" key="1">
    <source>
        <dbReference type="SAM" id="MobiDB-lite"/>
    </source>
</evidence>
<accession>A0A8S4E6Y0</accession>
<organism evidence="2 3">
    <name type="scientific">Plutella xylostella</name>
    <name type="common">Diamondback moth</name>
    <name type="synonym">Plutella maculipennis</name>
    <dbReference type="NCBI Taxonomy" id="51655"/>
    <lineage>
        <taxon>Eukaryota</taxon>
        <taxon>Metazoa</taxon>
        <taxon>Ecdysozoa</taxon>
        <taxon>Arthropoda</taxon>
        <taxon>Hexapoda</taxon>
        <taxon>Insecta</taxon>
        <taxon>Pterygota</taxon>
        <taxon>Neoptera</taxon>
        <taxon>Endopterygota</taxon>
        <taxon>Lepidoptera</taxon>
        <taxon>Glossata</taxon>
        <taxon>Ditrysia</taxon>
        <taxon>Yponomeutoidea</taxon>
        <taxon>Plutellidae</taxon>
        <taxon>Plutella</taxon>
    </lineage>
</organism>
<name>A0A8S4E6Y0_PLUXY</name>
<comment type="caution">
    <text evidence="2">The sequence shown here is derived from an EMBL/GenBank/DDBJ whole genome shotgun (WGS) entry which is preliminary data.</text>
</comment>
<proteinExistence type="predicted"/>